<dbReference type="SUPFAM" id="SSF81321">
    <property type="entry name" value="Family A G protein-coupled receptor-like"/>
    <property type="match status" value="1"/>
</dbReference>
<feature type="transmembrane region" description="Helical" evidence="5">
    <location>
        <begin position="101"/>
        <end position="119"/>
    </location>
</feature>
<dbReference type="EMBL" id="CAJNOR010000752">
    <property type="protein sequence ID" value="CAF0998729.1"/>
    <property type="molecule type" value="Genomic_DNA"/>
</dbReference>
<organism evidence="7 8">
    <name type="scientific">Adineta ricciae</name>
    <name type="common">Rotifer</name>
    <dbReference type="NCBI Taxonomy" id="249248"/>
    <lineage>
        <taxon>Eukaryota</taxon>
        <taxon>Metazoa</taxon>
        <taxon>Spiralia</taxon>
        <taxon>Gnathifera</taxon>
        <taxon>Rotifera</taxon>
        <taxon>Eurotatoria</taxon>
        <taxon>Bdelloidea</taxon>
        <taxon>Adinetida</taxon>
        <taxon>Adinetidae</taxon>
        <taxon>Adineta</taxon>
    </lineage>
</organism>
<dbReference type="InterPro" id="IPR017452">
    <property type="entry name" value="GPCR_Rhodpsn_7TM"/>
</dbReference>
<evidence type="ECO:0000256" key="5">
    <source>
        <dbReference type="SAM" id="Phobius"/>
    </source>
</evidence>
<keyword evidence="2 5" id="KW-0812">Transmembrane</keyword>
<accession>A0A814GN90</accession>
<comment type="subcellular location">
    <subcellularLocation>
        <location evidence="1">Membrane</location>
    </subcellularLocation>
</comment>
<name>A0A814GN90_ADIRI</name>
<dbReference type="Gene3D" id="1.20.1070.10">
    <property type="entry name" value="Rhodopsin 7-helix transmembrane proteins"/>
    <property type="match status" value="1"/>
</dbReference>
<gene>
    <name evidence="7" type="ORF">XAT740_LOCUS13089</name>
</gene>
<evidence type="ECO:0000256" key="3">
    <source>
        <dbReference type="ARBA" id="ARBA00022989"/>
    </source>
</evidence>
<sequence>MTVLSPSSVIGQIRQLTSTIANLLALVLSLVLLCLFIYKFFRFNTFQRKKFSSETSIFLAINTLILLITRSILQFFEVDLNTIKQNYFPPQEFHDSFSCRFRAYILLSIHSTLYWSYVLKSTFRFTRVIYPTYVRLHQVTTYVYIFIPIHYLIGFLTTLPIWIGFKAVYLLPNEPYCTASYNELASLIYMPIVAFILPLSIISICYICIVVQIRRTAAVSSVNQSRNRRDFVVIRRIIMIITILSLVSLPLFIDLFVFLPKGYTDPNMNSIGWLSSSINAVILALSLPLVDPKMYRLISKTDVVHTCA</sequence>
<protein>
    <recommendedName>
        <fullName evidence="6">G-protein coupled receptors family 1 profile domain-containing protein</fullName>
    </recommendedName>
</protein>
<feature type="transmembrane region" description="Helical" evidence="5">
    <location>
        <begin position="57"/>
        <end position="76"/>
    </location>
</feature>
<comment type="caution">
    <text evidence="7">The sequence shown here is derived from an EMBL/GenBank/DDBJ whole genome shotgun (WGS) entry which is preliminary data.</text>
</comment>
<dbReference type="GO" id="GO:0004930">
    <property type="term" value="F:G protein-coupled receptor activity"/>
    <property type="evidence" value="ECO:0007669"/>
    <property type="project" value="InterPro"/>
</dbReference>
<dbReference type="GO" id="GO:0016020">
    <property type="term" value="C:membrane"/>
    <property type="evidence" value="ECO:0007669"/>
    <property type="project" value="UniProtKB-SubCell"/>
</dbReference>
<feature type="domain" description="G-protein coupled receptors family 1 profile" evidence="6">
    <location>
        <begin position="21"/>
        <end position="295"/>
    </location>
</feature>
<evidence type="ECO:0000259" key="6">
    <source>
        <dbReference type="PROSITE" id="PS50262"/>
    </source>
</evidence>
<evidence type="ECO:0000256" key="4">
    <source>
        <dbReference type="ARBA" id="ARBA00023136"/>
    </source>
</evidence>
<feature type="transmembrane region" description="Helical" evidence="5">
    <location>
        <begin position="139"/>
        <end position="163"/>
    </location>
</feature>
<feature type="transmembrane region" description="Helical" evidence="5">
    <location>
        <begin position="188"/>
        <end position="213"/>
    </location>
</feature>
<dbReference type="PROSITE" id="PS50262">
    <property type="entry name" value="G_PROTEIN_RECEP_F1_2"/>
    <property type="match status" value="1"/>
</dbReference>
<evidence type="ECO:0000256" key="2">
    <source>
        <dbReference type="ARBA" id="ARBA00022692"/>
    </source>
</evidence>
<dbReference type="Pfam" id="PF00001">
    <property type="entry name" value="7tm_1"/>
    <property type="match status" value="1"/>
</dbReference>
<evidence type="ECO:0000313" key="7">
    <source>
        <dbReference type="EMBL" id="CAF0998729.1"/>
    </source>
</evidence>
<dbReference type="Proteomes" id="UP000663828">
    <property type="component" value="Unassembled WGS sequence"/>
</dbReference>
<evidence type="ECO:0000256" key="1">
    <source>
        <dbReference type="ARBA" id="ARBA00004370"/>
    </source>
</evidence>
<feature type="transmembrane region" description="Helical" evidence="5">
    <location>
        <begin position="233"/>
        <end position="259"/>
    </location>
</feature>
<dbReference type="AlphaFoldDB" id="A0A814GN90"/>
<keyword evidence="8" id="KW-1185">Reference proteome</keyword>
<feature type="transmembrane region" description="Helical" evidence="5">
    <location>
        <begin position="20"/>
        <end position="41"/>
    </location>
</feature>
<dbReference type="InterPro" id="IPR000276">
    <property type="entry name" value="GPCR_Rhodpsn"/>
</dbReference>
<keyword evidence="3 5" id="KW-1133">Transmembrane helix</keyword>
<evidence type="ECO:0000313" key="8">
    <source>
        <dbReference type="Proteomes" id="UP000663828"/>
    </source>
</evidence>
<feature type="transmembrane region" description="Helical" evidence="5">
    <location>
        <begin position="271"/>
        <end position="290"/>
    </location>
</feature>
<keyword evidence="4 5" id="KW-0472">Membrane</keyword>
<proteinExistence type="predicted"/>
<reference evidence="7" key="1">
    <citation type="submission" date="2021-02" db="EMBL/GenBank/DDBJ databases">
        <authorList>
            <person name="Nowell W R."/>
        </authorList>
    </citation>
    <scope>NUCLEOTIDE SEQUENCE</scope>
</reference>